<accession>A0A837I884</accession>
<protein>
    <recommendedName>
        <fullName evidence="3">Nucleotidyl transferase AbiEii/AbiGii toxin family protein</fullName>
    </recommendedName>
</protein>
<evidence type="ECO:0008006" key="3">
    <source>
        <dbReference type="Google" id="ProtNLM"/>
    </source>
</evidence>
<dbReference type="InterPro" id="IPR014942">
    <property type="entry name" value="AbiEii"/>
</dbReference>
<dbReference type="Pfam" id="PF08843">
    <property type="entry name" value="AbiEii"/>
    <property type="match status" value="1"/>
</dbReference>
<gene>
    <name evidence="1" type="ORF">UW25_C0002G0033</name>
</gene>
<evidence type="ECO:0000313" key="2">
    <source>
        <dbReference type="Proteomes" id="UP000033815"/>
    </source>
</evidence>
<dbReference type="AlphaFoldDB" id="A0A837I884"/>
<proteinExistence type="predicted"/>
<reference evidence="1 2" key="1">
    <citation type="journal article" date="2015" name="Nature">
        <title>rRNA introns, odd ribosomes, and small enigmatic genomes across a large radiation of phyla.</title>
        <authorList>
            <person name="Brown C.T."/>
            <person name="Hug L.A."/>
            <person name="Thomas B.C."/>
            <person name="Sharon I."/>
            <person name="Castelle C.J."/>
            <person name="Singh A."/>
            <person name="Wilkins M.J."/>
            <person name="Williams K.H."/>
            <person name="Banfield J.F."/>
        </authorList>
    </citation>
    <scope>NUCLEOTIDE SEQUENCE [LARGE SCALE GENOMIC DNA]</scope>
</reference>
<dbReference type="Proteomes" id="UP000033815">
    <property type="component" value="Unassembled WGS sequence"/>
</dbReference>
<organism evidence="1 2">
    <name type="scientific">Candidatus Nomurabacteria bacterium GW2011_GWB1_44_12</name>
    <dbReference type="NCBI Taxonomy" id="1618748"/>
    <lineage>
        <taxon>Bacteria</taxon>
        <taxon>Candidatus Nomuraibacteriota</taxon>
    </lineage>
</organism>
<comment type="caution">
    <text evidence="1">The sequence shown here is derived from an EMBL/GenBank/DDBJ whole genome shotgun (WGS) entry which is preliminary data.</text>
</comment>
<dbReference type="EMBL" id="LCHP01000002">
    <property type="protein sequence ID" value="KKT37087.1"/>
    <property type="molecule type" value="Genomic_DNA"/>
</dbReference>
<evidence type="ECO:0000313" key="1">
    <source>
        <dbReference type="EMBL" id="KKT37087.1"/>
    </source>
</evidence>
<name>A0A837I884_9BACT</name>
<sequence length="214" mass="24181">MTLHLETITSEMHVIARKVFEDLDAGYYLAGGTALALFLGHRKSVDLDYFIAKPIDTLALKKTLGEVFPTERVEILFETKDTLWCVIDGVKVSFISRFDTLLEVPQPADSFRLAGIKDITVMKLVAVCGREEYKDYFDLACLAKETDVRSWISWWQKVYPEQDIMSWVVALSAVDSVQKVPLEIADNFKNKDVAGVIKSVVEEVTRQVKLTEGI</sequence>